<evidence type="ECO:0000313" key="2">
    <source>
        <dbReference type="Proteomes" id="UP000060513"/>
    </source>
</evidence>
<dbReference type="EMBL" id="CP011340">
    <property type="protein sequence ID" value="ALC21437.1"/>
    <property type="molecule type" value="Genomic_DNA"/>
</dbReference>
<dbReference type="OMA" id="GIAMWID"/>
<name>A0A0M4DRT6_STRPR</name>
<sequence>MEKRQRSYEYFRLSSARKLMAPFHDRLPVEVDRWEPALAPMIRGMRYSADGGGANLYEVSAELRTAADLFASALSEGTPVPKNMPTADPVERTPHVLREIAAHVEEWNSLPRGEAAMTTRELALRFPRLIPKLSIYFGQDGSAISDEMSGSTIEEGIAMWIDQIHPRCPWELPGTAAECYEALALFQNEDALDRFFAQEHGGGSGAVDFEELLPLLAQSCIDHMKAHHPPVWEKR</sequence>
<dbReference type="RefSeq" id="WP_005313408.1">
    <property type="nucleotide sequence ID" value="NZ_CP011340.1"/>
</dbReference>
<protein>
    <submittedName>
        <fullName evidence="1">Uncharacterized protein</fullName>
    </submittedName>
</protein>
<dbReference type="GeneID" id="97235840"/>
<evidence type="ECO:0000313" key="1">
    <source>
        <dbReference type="EMBL" id="ALC21437.1"/>
    </source>
</evidence>
<gene>
    <name evidence="1" type="ORF">SPRI_3131</name>
</gene>
<organism evidence="1">
    <name type="scientific">Streptomyces pristinaespiralis</name>
    <dbReference type="NCBI Taxonomy" id="38300"/>
    <lineage>
        <taxon>Bacteria</taxon>
        <taxon>Bacillati</taxon>
        <taxon>Actinomycetota</taxon>
        <taxon>Actinomycetes</taxon>
        <taxon>Kitasatosporales</taxon>
        <taxon>Streptomycetaceae</taxon>
        <taxon>Streptomyces</taxon>
    </lineage>
</organism>
<dbReference type="AlphaFoldDB" id="A0A0M4DRT6"/>
<proteinExistence type="predicted"/>
<dbReference type="PATRIC" id="fig|38300.4.peg.3293"/>
<dbReference type="OrthoDB" id="4099090at2"/>
<dbReference type="Proteomes" id="UP000060513">
    <property type="component" value="Chromosome"/>
</dbReference>
<dbReference type="KEGG" id="spri:SPRI_3131"/>
<dbReference type="STRING" id="38300.SPRI_3131"/>
<accession>A0A0M4DRT6</accession>
<reference evidence="1 2" key="1">
    <citation type="submission" date="2015-08" db="EMBL/GenBank/DDBJ databases">
        <title>Genome sequence of the pristinamycin over-producing bacterium Streptomyces pristinaespiralis HCCB10218.</title>
        <authorList>
            <person name="Tian J."/>
            <person name="Yang J."/>
            <person name="Li L."/>
            <person name="Ruan L."/>
            <person name="Wei W."/>
            <person name="Zheng G."/>
            <person name="Wei Z."/>
            <person name="Yang S."/>
            <person name="Ge M."/>
            <person name="Jiang W."/>
            <person name="Lu Y."/>
        </authorList>
    </citation>
    <scope>NUCLEOTIDE SEQUENCE [LARGE SCALE GENOMIC DNA]</scope>
    <source>
        <strain evidence="1 2">HCCB 10218</strain>
    </source>
</reference>